<keyword evidence="2" id="KW-1133">Transmembrane helix</keyword>
<dbReference type="PANTHER" id="PTHR31859:SF1">
    <property type="entry name" value="TETRATRICOPEPTIDE REPEAT PROTEIN 39C"/>
    <property type="match status" value="1"/>
</dbReference>
<accession>A0A6G0Z862</accession>
<sequence>MSSDNEPTWRICRKAVWMLIQNVNNLADAEALLNQQENDLHIASGKCFILLLTAIQRPEKSRLESAQAEFKRLEARCGAMLDSGGWLGMVRRKLQFSSGAASGVDHYDGQIALADVTLCIVGLMVIKVMNGYNVGHIATAKTVYSLRRAWKMYQQCYASMLDVYRAVYDLDPGQQLITVRPIPNNTRLGKLHSRVFVFTLLCASDENAPRWPPVLKRRQSSSAASLASTSNVGSRMYRSATTSFETFRRDSVSNEMSKDVIRLMTAVSVGYGAFNLILSLVSPMMIPLIGMLGFRGNRRTGLDALMFAKNGPDVHAPLAWLILSWYHMMGNTDFLFDGPQSRENETYVKESEQLVCNPPEEFQNSTSLQYFIGRSFYLKGDLERSIRAYEIGSTVLVDNSFVSMKTMCLHELGFMYAIKLDWIAAYKKFASVAEVWMKQYHYFMATGAAGDTTTAELMRRRTDEVVSGCRSDACRGTMNSFMESKETKVAEALRWTAAASSEDDADSKHGHLLCNRCDGQRYCRLIAYEVLYVKYGVDKWPEDALHAVLSDCQEDEDDDNTMFYTKQLLTVVCQRVLGFVDDHRQSLIDIVENMDRNQRRDHLYVYGVYELTAEQIRHNETIEEGKRTVQKLKDIKRSYHFQHFYEMRCVSLQAYVQQLNVR</sequence>
<keyword evidence="2" id="KW-0472">Membrane</keyword>
<keyword evidence="1" id="KW-0175">Coiled coil</keyword>
<gene>
    <name evidence="3" type="ORF">FWK35_00024187</name>
</gene>
<protein>
    <submittedName>
        <fullName evidence="3">Tetratricopeptide repeat protein 39C-like</fullName>
    </submittedName>
</protein>
<dbReference type="EMBL" id="VUJU01001117">
    <property type="protein sequence ID" value="KAF0766736.1"/>
    <property type="molecule type" value="Genomic_DNA"/>
</dbReference>
<reference evidence="3 4" key="1">
    <citation type="submission" date="2019-08" db="EMBL/GenBank/DDBJ databases">
        <title>Whole genome of Aphis craccivora.</title>
        <authorList>
            <person name="Voronova N.V."/>
            <person name="Shulinski R.S."/>
            <person name="Bandarenka Y.V."/>
            <person name="Zhorov D.G."/>
            <person name="Warner D."/>
        </authorList>
    </citation>
    <scope>NUCLEOTIDE SEQUENCE [LARGE SCALE GENOMIC DNA]</scope>
    <source>
        <strain evidence="3">180601</strain>
        <tissue evidence="3">Whole Body</tissue>
    </source>
</reference>
<proteinExistence type="predicted"/>
<dbReference type="InterPro" id="IPR019412">
    <property type="entry name" value="IML2/TPR_39"/>
</dbReference>
<keyword evidence="2" id="KW-0812">Transmembrane</keyword>
<evidence type="ECO:0000313" key="3">
    <source>
        <dbReference type="EMBL" id="KAF0766736.1"/>
    </source>
</evidence>
<dbReference type="PANTHER" id="PTHR31859">
    <property type="entry name" value="TETRATRICOPEPTIDE REPEAT PROTEIN 39 FAMILY MEMBER"/>
    <property type="match status" value="1"/>
</dbReference>
<comment type="caution">
    <text evidence="3">The sequence shown here is derived from an EMBL/GenBank/DDBJ whole genome shotgun (WGS) entry which is preliminary data.</text>
</comment>
<evidence type="ECO:0000313" key="4">
    <source>
        <dbReference type="Proteomes" id="UP000478052"/>
    </source>
</evidence>
<name>A0A6G0Z862_APHCR</name>
<evidence type="ECO:0000256" key="2">
    <source>
        <dbReference type="SAM" id="Phobius"/>
    </source>
</evidence>
<evidence type="ECO:0000256" key="1">
    <source>
        <dbReference type="SAM" id="Coils"/>
    </source>
</evidence>
<dbReference type="GO" id="GO:0060271">
    <property type="term" value="P:cilium assembly"/>
    <property type="evidence" value="ECO:0007669"/>
    <property type="project" value="TreeGrafter"/>
</dbReference>
<dbReference type="AlphaFoldDB" id="A0A6G0Z862"/>
<dbReference type="Proteomes" id="UP000478052">
    <property type="component" value="Unassembled WGS sequence"/>
</dbReference>
<organism evidence="3 4">
    <name type="scientific">Aphis craccivora</name>
    <name type="common">Cowpea aphid</name>
    <dbReference type="NCBI Taxonomy" id="307492"/>
    <lineage>
        <taxon>Eukaryota</taxon>
        <taxon>Metazoa</taxon>
        <taxon>Ecdysozoa</taxon>
        <taxon>Arthropoda</taxon>
        <taxon>Hexapoda</taxon>
        <taxon>Insecta</taxon>
        <taxon>Pterygota</taxon>
        <taxon>Neoptera</taxon>
        <taxon>Paraneoptera</taxon>
        <taxon>Hemiptera</taxon>
        <taxon>Sternorrhyncha</taxon>
        <taxon>Aphidomorpha</taxon>
        <taxon>Aphidoidea</taxon>
        <taxon>Aphididae</taxon>
        <taxon>Aphidini</taxon>
        <taxon>Aphis</taxon>
        <taxon>Aphis</taxon>
    </lineage>
</organism>
<dbReference type="Pfam" id="PF10300">
    <property type="entry name" value="Iml2-TPR_39"/>
    <property type="match status" value="1"/>
</dbReference>
<dbReference type="OrthoDB" id="2154985at2759"/>
<feature type="transmembrane region" description="Helical" evidence="2">
    <location>
        <begin position="271"/>
        <end position="294"/>
    </location>
</feature>
<feature type="coiled-coil region" evidence="1">
    <location>
        <begin position="19"/>
        <end position="83"/>
    </location>
</feature>
<keyword evidence="4" id="KW-1185">Reference proteome</keyword>